<comment type="similarity">
    <text evidence="2 5">Belongs to the CDI family. ICK/KRP subfamily.</text>
</comment>
<feature type="region of interest" description="Disordered" evidence="6">
    <location>
        <begin position="109"/>
        <end position="134"/>
    </location>
</feature>
<evidence type="ECO:0000256" key="5">
    <source>
        <dbReference type="PIRNR" id="PIRNR017811"/>
    </source>
</evidence>
<sequence>MGDCNCKRMAAMDDSATGVSKRRKFRASSSPHKQRFSHSEAPLPPSPPMLHLRHSHSPQLLNSSDSCSNFCSDHSPPSSCCSSNELNDVVVAHSSPLLDLEAKSFETVHSNSPSANNKFSRETTPSSELCLGSEEMESPAPAVYLRRRQLPVSKAPPSDEIEEFFAMAEKYEQKRFAEKYNYDIVKDMPLEGRYQWVRLKP</sequence>
<comment type="subcellular location">
    <subcellularLocation>
        <location evidence="1">Nucleus</location>
        <location evidence="1">Nucleoplasm</location>
    </subcellularLocation>
</comment>
<accession>A0A251MWR9</accession>
<evidence type="ECO:0000256" key="3">
    <source>
        <dbReference type="ARBA" id="ARBA00023013"/>
    </source>
</evidence>
<dbReference type="GO" id="GO:0051726">
    <property type="term" value="P:regulation of cell cycle"/>
    <property type="evidence" value="ECO:0007669"/>
    <property type="project" value="InterPro"/>
</dbReference>
<dbReference type="InterPro" id="IPR044898">
    <property type="entry name" value="CDI_dom_sf"/>
</dbReference>
<dbReference type="InterPro" id="IPR003175">
    <property type="entry name" value="CDI_dom"/>
</dbReference>
<keyword evidence="4" id="KW-0131">Cell cycle</keyword>
<dbReference type="Proteomes" id="UP000006882">
    <property type="component" value="Chromosome G8"/>
</dbReference>
<dbReference type="AlphaFoldDB" id="A0A251MWR9"/>
<dbReference type="EMBL" id="CM007658">
    <property type="protein sequence ID" value="ONH91538.1"/>
    <property type="molecule type" value="Genomic_DNA"/>
</dbReference>
<dbReference type="PANTHER" id="PTHR46776">
    <property type="entry name" value="CYCLIN-DEPENDENT KINASE INHIBITOR 4-RELATED"/>
    <property type="match status" value="1"/>
</dbReference>
<dbReference type="GO" id="GO:0005654">
    <property type="term" value="C:nucleoplasm"/>
    <property type="evidence" value="ECO:0007669"/>
    <property type="project" value="UniProtKB-SubCell"/>
</dbReference>
<dbReference type="PIRSF" id="PIRSF017811">
    <property type="entry name" value="CDK_inhib_pln"/>
    <property type="match status" value="1"/>
</dbReference>
<reference evidence="8 9" key="1">
    <citation type="journal article" date="2013" name="Nat. Genet.">
        <title>The high-quality draft genome of peach (Prunus persica) identifies unique patterns of genetic diversity, domestication and genome evolution.</title>
        <authorList>
            <consortium name="International Peach Genome Initiative"/>
            <person name="Verde I."/>
            <person name="Abbott A.G."/>
            <person name="Scalabrin S."/>
            <person name="Jung S."/>
            <person name="Shu S."/>
            <person name="Marroni F."/>
            <person name="Zhebentyayeva T."/>
            <person name="Dettori M.T."/>
            <person name="Grimwood J."/>
            <person name="Cattonaro F."/>
            <person name="Zuccolo A."/>
            <person name="Rossini L."/>
            <person name="Jenkins J."/>
            <person name="Vendramin E."/>
            <person name="Meisel L.A."/>
            <person name="Decroocq V."/>
            <person name="Sosinski B."/>
            <person name="Prochnik S."/>
            <person name="Mitros T."/>
            <person name="Policriti A."/>
            <person name="Cipriani G."/>
            <person name="Dondini L."/>
            <person name="Ficklin S."/>
            <person name="Goodstein D.M."/>
            <person name="Xuan P."/>
            <person name="Del Fabbro C."/>
            <person name="Aramini V."/>
            <person name="Copetti D."/>
            <person name="Gonzalez S."/>
            <person name="Horner D.S."/>
            <person name="Falchi R."/>
            <person name="Lucas S."/>
            <person name="Mica E."/>
            <person name="Maldonado J."/>
            <person name="Lazzari B."/>
            <person name="Bielenberg D."/>
            <person name="Pirona R."/>
            <person name="Miculan M."/>
            <person name="Barakat A."/>
            <person name="Testolin R."/>
            <person name="Stella A."/>
            <person name="Tartarini S."/>
            <person name="Tonutti P."/>
            <person name="Arus P."/>
            <person name="Orellana A."/>
            <person name="Wells C."/>
            <person name="Main D."/>
            <person name="Vizzotto G."/>
            <person name="Silva H."/>
            <person name="Salamini F."/>
            <person name="Schmutz J."/>
            <person name="Morgante M."/>
            <person name="Rokhsar D.S."/>
        </authorList>
    </citation>
    <scope>NUCLEOTIDE SEQUENCE [LARGE SCALE GENOMIC DNA]</scope>
    <source>
        <strain evidence="9">cv. Nemared</strain>
    </source>
</reference>
<evidence type="ECO:0000313" key="8">
    <source>
        <dbReference type="EMBL" id="ONH91538.1"/>
    </source>
</evidence>
<evidence type="ECO:0000259" key="7">
    <source>
        <dbReference type="Pfam" id="PF02234"/>
    </source>
</evidence>
<dbReference type="Gene3D" id="4.10.365.10">
    <property type="entry name" value="p27"/>
    <property type="match status" value="1"/>
</dbReference>
<name>A0A251MWR9_PRUPE</name>
<feature type="domain" description="Cyclin-dependent kinase inhibitor" evidence="7">
    <location>
        <begin position="156"/>
        <end position="199"/>
    </location>
</feature>
<protein>
    <recommendedName>
        <fullName evidence="5">Cyclin-dependent kinase inhibitor</fullName>
    </recommendedName>
</protein>
<feature type="compositionally biased region" description="Low complexity" evidence="6">
    <location>
        <begin position="62"/>
        <end position="76"/>
    </location>
</feature>
<dbReference type="Pfam" id="PF02234">
    <property type="entry name" value="CDI"/>
    <property type="match status" value="1"/>
</dbReference>
<evidence type="ECO:0000256" key="2">
    <source>
        <dbReference type="ARBA" id="ARBA00010274"/>
    </source>
</evidence>
<proteinExistence type="inferred from homology"/>
<organism evidence="8 9">
    <name type="scientific">Prunus persica</name>
    <name type="common">Peach</name>
    <name type="synonym">Amygdalus persica</name>
    <dbReference type="NCBI Taxonomy" id="3760"/>
    <lineage>
        <taxon>Eukaryota</taxon>
        <taxon>Viridiplantae</taxon>
        <taxon>Streptophyta</taxon>
        <taxon>Embryophyta</taxon>
        <taxon>Tracheophyta</taxon>
        <taxon>Spermatophyta</taxon>
        <taxon>Magnoliopsida</taxon>
        <taxon>eudicotyledons</taxon>
        <taxon>Gunneridae</taxon>
        <taxon>Pentapetalae</taxon>
        <taxon>rosids</taxon>
        <taxon>fabids</taxon>
        <taxon>Rosales</taxon>
        <taxon>Rosaceae</taxon>
        <taxon>Amygdaloideae</taxon>
        <taxon>Amygdaleae</taxon>
        <taxon>Prunus</taxon>
    </lineage>
</organism>
<gene>
    <name evidence="8" type="ORF">PRUPE_8G122300</name>
</gene>
<dbReference type="InterPro" id="IPR044275">
    <property type="entry name" value="KRP"/>
</dbReference>
<dbReference type="GO" id="GO:0004861">
    <property type="term" value="F:cyclin-dependent protein serine/threonine kinase inhibitor activity"/>
    <property type="evidence" value="ECO:0000318"/>
    <property type="project" value="GO_Central"/>
</dbReference>
<evidence type="ECO:0000256" key="4">
    <source>
        <dbReference type="ARBA" id="ARBA00023306"/>
    </source>
</evidence>
<dbReference type="OrthoDB" id="9940972at2759"/>
<evidence type="ECO:0000256" key="6">
    <source>
        <dbReference type="SAM" id="MobiDB-lite"/>
    </source>
</evidence>
<keyword evidence="9" id="KW-1185">Reference proteome</keyword>
<dbReference type="Gramene" id="ONH91538">
    <property type="protein sequence ID" value="ONH91538"/>
    <property type="gene ID" value="PRUPE_8G122300"/>
</dbReference>
<evidence type="ECO:0000313" key="9">
    <source>
        <dbReference type="Proteomes" id="UP000006882"/>
    </source>
</evidence>
<keyword evidence="3 5" id="KW-0649">Protein kinase inhibitor</keyword>
<feature type="compositionally biased region" description="Polar residues" evidence="6">
    <location>
        <begin position="109"/>
        <end position="127"/>
    </location>
</feature>
<dbReference type="GO" id="GO:0005634">
    <property type="term" value="C:nucleus"/>
    <property type="evidence" value="ECO:0000318"/>
    <property type="project" value="GO_Central"/>
</dbReference>
<dbReference type="STRING" id="3760.A0A251MWR9"/>
<feature type="region of interest" description="Disordered" evidence="6">
    <location>
        <begin position="15"/>
        <end position="76"/>
    </location>
</feature>
<evidence type="ECO:0000256" key="1">
    <source>
        <dbReference type="ARBA" id="ARBA00004642"/>
    </source>
</evidence>
<feature type="compositionally biased region" description="Basic residues" evidence="6">
    <location>
        <begin position="20"/>
        <end position="36"/>
    </location>
</feature>
<dbReference type="GO" id="GO:0045740">
    <property type="term" value="P:positive regulation of DNA replication"/>
    <property type="evidence" value="ECO:0000318"/>
    <property type="project" value="GO_Central"/>
</dbReference>